<dbReference type="PANTHER" id="PTHR46704">
    <property type="entry name" value="CXC DOMAIN-CONTAINING PROTEIN-RELATED"/>
    <property type="match status" value="1"/>
</dbReference>
<accession>A0A4C2A9V9</accession>
<comment type="caution">
    <text evidence="2">The sequence shown here is derived from an EMBL/GenBank/DDBJ whole genome shotgun (WGS) entry which is preliminary data.</text>
</comment>
<name>A0A4C2A9V9_EUMVA</name>
<proteinExistence type="predicted"/>
<dbReference type="EMBL" id="BGZK01002809">
    <property type="protein sequence ID" value="GBP96602.1"/>
    <property type="molecule type" value="Genomic_DNA"/>
</dbReference>
<organism evidence="2 3">
    <name type="scientific">Eumeta variegata</name>
    <name type="common">Bagworm moth</name>
    <name type="synonym">Eumeta japonica</name>
    <dbReference type="NCBI Taxonomy" id="151549"/>
    <lineage>
        <taxon>Eukaryota</taxon>
        <taxon>Metazoa</taxon>
        <taxon>Ecdysozoa</taxon>
        <taxon>Arthropoda</taxon>
        <taxon>Hexapoda</taxon>
        <taxon>Insecta</taxon>
        <taxon>Pterygota</taxon>
        <taxon>Neoptera</taxon>
        <taxon>Endopterygota</taxon>
        <taxon>Lepidoptera</taxon>
        <taxon>Glossata</taxon>
        <taxon>Ditrysia</taxon>
        <taxon>Tineoidea</taxon>
        <taxon>Psychidae</taxon>
        <taxon>Oiketicinae</taxon>
        <taxon>Eumeta</taxon>
    </lineage>
</organism>
<reference evidence="2 3" key="1">
    <citation type="journal article" date="2019" name="Commun. Biol.">
        <title>The bagworm genome reveals a unique fibroin gene that provides high tensile strength.</title>
        <authorList>
            <person name="Kono N."/>
            <person name="Nakamura H."/>
            <person name="Ohtoshi R."/>
            <person name="Tomita M."/>
            <person name="Numata K."/>
            <person name="Arakawa K."/>
        </authorList>
    </citation>
    <scope>NUCLEOTIDE SEQUENCE [LARGE SCALE GENOMIC DNA]</scope>
</reference>
<sequence>MEQSLKICEEVKQSSIQVTYDLAIAKVALQIQATEAPKFDKLFIHLGPFHIMMSYFKAVGKFITDCGLSNVMVQSSLLASGSVTGFLDGKHFNRCKRLHPLVSVGLEILHFKSFLDMNNVEISDAVIEELPNYARWTVRYHSNLLNVAETHPNLYEEFQEGFFGIQRTKKSFSKQPIDLVLEQTINADAARKLTGIVHFTNSISARQRWARSHDIRSTIISSVYEDLDLQKGQDVSAELTNHVIKNNAKQLQKFIDTFDLFINPFDSLVPKDLLINISSGKAASEPVEKFLLNIEKNGEAKRQMFISECESDISRFEKSIQRTPQENFALDYSKKNKTKVGGKVAEIRMQRDFFGRILGISLDYKVDMEKIISYPITPIPLSMCHIDGTICKTQKSTLMKSLETNLEHNPPDRIDILLIDGFFMLHTMKKCSENFWRNFEENVSYGNSTESDKCHSYAVDNNKIVSDVDDTLSCPEHEEADTKIVFHICNTDAQANFVIRCSDTDIAIIMLGHMHNLINDDSNVWLNAGTGNNQRYINLTKVYEHLGPSLSRSLPGFHALTGCDFNPAFFKRGKKRPLNILMKKPEYQQAFMQFGGPESFTEELIQENIFNTIQKFICEIYNVSGVLDVDAARLQLFFNNYSVNNFNEAFNRKNLKNVDASNLPPCKTELFQQFLRANYISSVWNNANVKLPTIFTPEHNGWRFEENQYHFHWFDGEQLPGDISEFVKNSDEAASNGNITDDDEDDDSSGQYRNWQNDENSNDLVDEYDE</sequence>
<dbReference type="AlphaFoldDB" id="A0A4C2A9V9"/>
<feature type="compositionally biased region" description="Polar residues" evidence="1">
    <location>
        <begin position="749"/>
        <end position="759"/>
    </location>
</feature>
<gene>
    <name evidence="2" type="ORF">EVAR_65155_1</name>
</gene>
<dbReference type="OrthoDB" id="6430887at2759"/>
<dbReference type="Proteomes" id="UP000299102">
    <property type="component" value="Unassembled WGS sequence"/>
</dbReference>
<feature type="compositionally biased region" description="Acidic residues" evidence="1">
    <location>
        <begin position="760"/>
        <end position="770"/>
    </location>
</feature>
<evidence type="ECO:0000256" key="1">
    <source>
        <dbReference type="SAM" id="MobiDB-lite"/>
    </source>
</evidence>
<evidence type="ECO:0000313" key="3">
    <source>
        <dbReference type="Proteomes" id="UP000299102"/>
    </source>
</evidence>
<feature type="region of interest" description="Disordered" evidence="1">
    <location>
        <begin position="730"/>
        <end position="770"/>
    </location>
</feature>
<evidence type="ECO:0000313" key="2">
    <source>
        <dbReference type="EMBL" id="GBP96602.1"/>
    </source>
</evidence>
<keyword evidence="3" id="KW-1185">Reference proteome</keyword>
<protein>
    <submittedName>
        <fullName evidence="2">Uncharacterized protein</fullName>
    </submittedName>
</protein>
<dbReference type="PANTHER" id="PTHR46704:SF9">
    <property type="entry name" value="BHLH DOMAIN-CONTAINING PROTEIN"/>
    <property type="match status" value="1"/>
</dbReference>